<dbReference type="InterPro" id="IPR011042">
    <property type="entry name" value="6-blade_b-propeller_TolB-like"/>
</dbReference>
<gene>
    <name evidence="3" type="ORF">MCOR_3209</name>
</gene>
<protein>
    <recommendedName>
        <fullName evidence="2">B box-type domain-containing protein</fullName>
    </recommendedName>
</protein>
<dbReference type="AlphaFoldDB" id="A0A6J8A3N9"/>
<dbReference type="SMART" id="SM00336">
    <property type="entry name" value="BBOX"/>
    <property type="match status" value="2"/>
</dbReference>
<dbReference type="PANTHER" id="PTHR25462">
    <property type="entry name" value="BONUS, ISOFORM C-RELATED"/>
    <property type="match status" value="1"/>
</dbReference>
<evidence type="ECO:0000256" key="1">
    <source>
        <dbReference type="PROSITE-ProRule" id="PRU00024"/>
    </source>
</evidence>
<dbReference type="OrthoDB" id="6076520at2759"/>
<dbReference type="Gene3D" id="2.120.10.30">
    <property type="entry name" value="TolB, C-terminal domain"/>
    <property type="match status" value="1"/>
</dbReference>
<name>A0A6J8A3N9_MYTCO</name>
<dbReference type="InterPro" id="IPR047153">
    <property type="entry name" value="TRIM45/56/19-like"/>
</dbReference>
<keyword evidence="1" id="KW-0862">Zinc</keyword>
<dbReference type="Gene3D" id="3.30.160.60">
    <property type="entry name" value="Classic Zinc Finger"/>
    <property type="match status" value="1"/>
</dbReference>
<reference evidence="3 4" key="1">
    <citation type="submission" date="2020-06" db="EMBL/GenBank/DDBJ databases">
        <authorList>
            <person name="Li R."/>
            <person name="Bekaert M."/>
        </authorList>
    </citation>
    <scope>NUCLEOTIDE SEQUENCE [LARGE SCALE GENOMIC DNA]</scope>
    <source>
        <strain evidence="4">wild</strain>
    </source>
</reference>
<proteinExistence type="predicted"/>
<evidence type="ECO:0000259" key="2">
    <source>
        <dbReference type="PROSITE" id="PS50119"/>
    </source>
</evidence>
<keyword evidence="4" id="KW-1185">Reference proteome</keyword>
<dbReference type="SUPFAM" id="SSF101898">
    <property type="entry name" value="NHL repeat"/>
    <property type="match status" value="1"/>
</dbReference>
<organism evidence="3 4">
    <name type="scientific">Mytilus coruscus</name>
    <name type="common">Sea mussel</name>
    <dbReference type="NCBI Taxonomy" id="42192"/>
    <lineage>
        <taxon>Eukaryota</taxon>
        <taxon>Metazoa</taxon>
        <taxon>Spiralia</taxon>
        <taxon>Lophotrochozoa</taxon>
        <taxon>Mollusca</taxon>
        <taxon>Bivalvia</taxon>
        <taxon>Autobranchia</taxon>
        <taxon>Pteriomorphia</taxon>
        <taxon>Mytilida</taxon>
        <taxon>Mytiloidea</taxon>
        <taxon>Mytilidae</taxon>
        <taxon>Mytilinae</taxon>
        <taxon>Mytilus</taxon>
    </lineage>
</organism>
<keyword evidence="1" id="KW-0863">Zinc-finger</keyword>
<dbReference type="InterPro" id="IPR000315">
    <property type="entry name" value="Znf_B-box"/>
</dbReference>
<keyword evidence="1" id="KW-0479">Metal-binding</keyword>
<dbReference type="Pfam" id="PF22586">
    <property type="entry name" value="ANCHR-like_BBOX"/>
    <property type="match status" value="1"/>
</dbReference>
<dbReference type="EMBL" id="CACVKT020000573">
    <property type="protein sequence ID" value="CAC5360891.1"/>
    <property type="molecule type" value="Genomic_DNA"/>
</dbReference>
<dbReference type="Proteomes" id="UP000507470">
    <property type="component" value="Unassembled WGS sequence"/>
</dbReference>
<dbReference type="GO" id="GO:0008270">
    <property type="term" value="F:zinc ion binding"/>
    <property type="evidence" value="ECO:0007669"/>
    <property type="project" value="UniProtKB-KW"/>
</dbReference>
<dbReference type="SUPFAM" id="SSF57845">
    <property type="entry name" value="B-box zinc-binding domain"/>
    <property type="match status" value="1"/>
</dbReference>
<dbReference type="Pfam" id="PF00643">
    <property type="entry name" value="zf-B_box"/>
    <property type="match status" value="1"/>
</dbReference>
<feature type="domain" description="B box-type" evidence="2">
    <location>
        <begin position="64"/>
        <end position="107"/>
    </location>
</feature>
<evidence type="ECO:0000313" key="4">
    <source>
        <dbReference type="Proteomes" id="UP000507470"/>
    </source>
</evidence>
<dbReference type="PROSITE" id="PS50119">
    <property type="entry name" value="ZF_BBOX"/>
    <property type="match status" value="2"/>
</dbReference>
<sequence>MATSCDSCDICSNGPTSSMAVTWCPECDEKLCDECSHRHHLSAVTKNHSAVPIVNYKQLSVIRETRVFCKEHNEKLKIYCRNHELPLCKKCILTTHRNCENTAILTEAAKNVKTSTAMYSLLKELKGVISNLEKAANDRETNISSINKDEERIKLRIPTMRDQHKVSDKLAIVSNKSRNELRDIIKDLREREDKMLELEKSITNINKYATDIHALVSMREIEKMVYEEEQYLKNIYSEGTLDRINISIRRRKDEKAFEELENFGDITVKKATPTIKIAKDVRGQMTMPRSSAYDNVKFQIKKQFSDIRRKEHITGCCVLPGGKIVLADNFGELTILEVNGNRLKFPIHRAIFDVCAIGKNTVVLTTGMCRSLHIIDINKITVTKSTDTTNSCCGIAYRDDKIIVCVKYEGIFTVNIKMNNPKLIFADNLPWGSYVTTFEDKICFTNNRERTVSVINYDGQIIWKLKFEHYKPFGIAADKMGNIYVVGHIFLMVIASDGKRKKRLDGEQDGLYQPWPVAYDEESKSIIVANLVEGPVFVYSQI</sequence>
<feature type="domain" description="B box-type" evidence="2">
    <location>
        <begin position="1"/>
        <end position="53"/>
    </location>
</feature>
<dbReference type="PANTHER" id="PTHR25462:SF296">
    <property type="entry name" value="MEIOTIC P26, ISOFORM F"/>
    <property type="match status" value="1"/>
</dbReference>
<dbReference type="CDD" id="cd19757">
    <property type="entry name" value="Bbox1"/>
    <property type="match status" value="1"/>
</dbReference>
<accession>A0A6J8A3N9</accession>
<evidence type="ECO:0000313" key="3">
    <source>
        <dbReference type="EMBL" id="CAC5360891.1"/>
    </source>
</evidence>